<dbReference type="GO" id="GO:0003676">
    <property type="term" value="F:nucleic acid binding"/>
    <property type="evidence" value="ECO:0007669"/>
    <property type="project" value="InterPro"/>
</dbReference>
<dbReference type="SUPFAM" id="SSF53098">
    <property type="entry name" value="Ribonuclease H-like"/>
    <property type="match status" value="1"/>
</dbReference>
<comment type="caution">
    <text evidence="3">The sequence shown here is derived from an EMBL/GenBank/DDBJ whole genome shotgun (WGS) entry which is preliminary data.</text>
</comment>
<evidence type="ECO:0000256" key="1">
    <source>
        <dbReference type="ARBA" id="ARBA00022574"/>
    </source>
</evidence>
<dbReference type="InterPro" id="IPR013520">
    <property type="entry name" value="Ribonucl_H"/>
</dbReference>
<name>A0A2T0FCI3_9ASCO</name>
<dbReference type="InterPro" id="IPR038765">
    <property type="entry name" value="Papain-like_cys_pep_sf"/>
</dbReference>
<dbReference type="Pfam" id="PF13423">
    <property type="entry name" value="UCH_1"/>
    <property type="match status" value="1"/>
</dbReference>
<evidence type="ECO:0000313" key="4">
    <source>
        <dbReference type="Proteomes" id="UP000238350"/>
    </source>
</evidence>
<dbReference type="STRING" id="45607.A0A2T0FCI3"/>
<accession>A0A2T0FCI3</accession>
<dbReference type="GO" id="GO:0031251">
    <property type="term" value="C:PAN complex"/>
    <property type="evidence" value="ECO:0007669"/>
    <property type="project" value="TreeGrafter"/>
</dbReference>
<dbReference type="GO" id="GO:0000289">
    <property type="term" value="P:nuclear-transcribed mRNA poly(A) tail shortening"/>
    <property type="evidence" value="ECO:0007669"/>
    <property type="project" value="TreeGrafter"/>
</dbReference>
<dbReference type="PANTHER" id="PTHR15728:SF0">
    <property type="entry name" value="PAN2-PAN3 DEADENYLATION COMPLEX CATALYTIC SUBUNIT PAN2"/>
    <property type="match status" value="1"/>
</dbReference>
<dbReference type="InterPro" id="IPR015943">
    <property type="entry name" value="WD40/YVTN_repeat-like_dom_sf"/>
</dbReference>
<dbReference type="PANTHER" id="PTHR15728">
    <property type="entry name" value="DEADENYLATION COMPLEX CATALYTIC SUBUNIT PAN2"/>
    <property type="match status" value="1"/>
</dbReference>
<proteinExistence type="predicted"/>
<dbReference type="InterPro" id="IPR050785">
    <property type="entry name" value="PAN2-PAN3_catalytic_subunit"/>
</dbReference>
<dbReference type="InterPro" id="IPR036322">
    <property type="entry name" value="WD40_repeat_dom_sf"/>
</dbReference>
<dbReference type="AlphaFoldDB" id="A0A2T0FCI3"/>
<protein>
    <submittedName>
        <fullName evidence="3">PAB-dependent poly(A)-specific ribonuclease subunit PAN2</fullName>
    </submittedName>
</protein>
<dbReference type="Pfam" id="PF00929">
    <property type="entry name" value="RNase_T"/>
    <property type="match status" value="1"/>
</dbReference>
<dbReference type="SMART" id="SM00479">
    <property type="entry name" value="EXOIII"/>
    <property type="match status" value="1"/>
</dbReference>
<dbReference type="OrthoDB" id="16516at2759"/>
<dbReference type="CDD" id="cd06143">
    <property type="entry name" value="PAN2_exo"/>
    <property type="match status" value="1"/>
</dbReference>
<reference evidence="3 4" key="1">
    <citation type="submission" date="2017-04" db="EMBL/GenBank/DDBJ databases">
        <title>Genome sequencing of [Candida] sorbophila.</title>
        <authorList>
            <person name="Ahn J.O."/>
        </authorList>
    </citation>
    <scope>NUCLEOTIDE SEQUENCE [LARGE SCALE GENOMIC DNA]</scope>
    <source>
        <strain evidence="3 4">DS02</strain>
    </source>
</reference>
<feature type="domain" description="USP" evidence="2">
    <location>
        <begin position="426"/>
        <end position="720"/>
    </location>
</feature>
<dbReference type="InterPro" id="IPR028889">
    <property type="entry name" value="USP"/>
</dbReference>
<dbReference type="Proteomes" id="UP000238350">
    <property type="component" value="Unassembled WGS sequence"/>
</dbReference>
<dbReference type="InterPro" id="IPR036397">
    <property type="entry name" value="RNaseH_sf"/>
</dbReference>
<dbReference type="Gene3D" id="3.90.70.10">
    <property type="entry name" value="Cysteine proteinases"/>
    <property type="match status" value="1"/>
</dbReference>
<keyword evidence="1" id="KW-0853">WD repeat</keyword>
<dbReference type="InterPro" id="IPR048841">
    <property type="entry name" value="PAN2_N"/>
</dbReference>
<dbReference type="EMBL" id="NDIQ01000001">
    <property type="protein sequence ID" value="PRT52675.1"/>
    <property type="molecule type" value="Genomic_DNA"/>
</dbReference>
<dbReference type="GeneID" id="36514044"/>
<dbReference type="Gene3D" id="3.30.420.10">
    <property type="entry name" value="Ribonuclease H-like superfamily/Ribonuclease H"/>
    <property type="match status" value="1"/>
</dbReference>
<evidence type="ECO:0000259" key="2">
    <source>
        <dbReference type="PROSITE" id="PS50235"/>
    </source>
</evidence>
<organism evidence="3 4">
    <name type="scientific">Wickerhamiella sorbophila</name>
    <dbReference type="NCBI Taxonomy" id="45607"/>
    <lineage>
        <taxon>Eukaryota</taxon>
        <taxon>Fungi</taxon>
        <taxon>Dikarya</taxon>
        <taxon>Ascomycota</taxon>
        <taxon>Saccharomycotina</taxon>
        <taxon>Dipodascomycetes</taxon>
        <taxon>Dipodascales</taxon>
        <taxon>Trichomonascaceae</taxon>
        <taxon>Wickerhamiella</taxon>
    </lineage>
</organism>
<dbReference type="GO" id="GO:0004535">
    <property type="term" value="F:poly(A)-specific ribonuclease activity"/>
    <property type="evidence" value="ECO:0007669"/>
    <property type="project" value="TreeGrafter"/>
</dbReference>
<dbReference type="Pfam" id="PF20770">
    <property type="entry name" value="PAN2_N"/>
    <property type="match status" value="1"/>
</dbReference>
<keyword evidence="4" id="KW-1185">Reference proteome</keyword>
<dbReference type="InterPro" id="IPR012337">
    <property type="entry name" value="RNaseH-like_sf"/>
</dbReference>
<dbReference type="InterPro" id="IPR028881">
    <property type="entry name" value="PAN2_UCH_dom"/>
</dbReference>
<dbReference type="Gene3D" id="2.130.10.10">
    <property type="entry name" value="YVTN repeat-like/Quinoprotein amine dehydrogenase"/>
    <property type="match status" value="1"/>
</dbReference>
<evidence type="ECO:0000313" key="3">
    <source>
        <dbReference type="EMBL" id="PRT52675.1"/>
    </source>
</evidence>
<dbReference type="RefSeq" id="XP_024662621.1">
    <property type="nucleotide sequence ID" value="XM_024806853.1"/>
</dbReference>
<gene>
    <name evidence="3" type="ORF">B9G98_00295</name>
</gene>
<dbReference type="SUPFAM" id="SSF50978">
    <property type="entry name" value="WD40 repeat-like"/>
    <property type="match status" value="1"/>
</dbReference>
<dbReference type="SUPFAM" id="SSF54001">
    <property type="entry name" value="Cysteine proteinases"/>
    <property type="match status" value="1"/>
</dbReference>
<dbReference type="GO" id="GO:0000932">
    <property type="term" value="C:P-body"/>
    <property type="evidence" value="ECO:0007669"/>
    <property type="project" value="TreeGrafter"/>
</dbReference>
<dbReference type="PROSITE" id="PS50235">
    <property type="entry name" value="USP_3"/>
    <property type="match status" value="1"/>
</dbReference>
<sequence>MDGWRETGCDLSPNRPCRTVFDPYRDLVWVADITGRVFSYLVPYMKPYTSFVAHSTPVLDLQVTDKYVYSLSSGGVSCHKRTGQLKAFDPAAVGMRMLVNDNEILLATGRRVNRRTFDPPRETGTFTIDIPADVTILFMERCSLNVALGLSDGRVVVCDQSTFDIIYEVRCHSGPITDMDVCKSVIMTCGMSARRYGMVPDQIVYVYDARLRKTLPMLTLSSPGLFVRMHPKSPTNCVVVGPGQIQFMDVRNPTNFSIHPVASQSTFIGLDLSSQGDSLILLEQNGTIHFWTRNHAPPARLRQVTDTTPLSAVGMPPYHQELLSSWSDPLIFEVGMAPPQDFELQKRNTASNYVSMLKSIRRSSIAVPRFLSEQSPNSYLSNEVKGLSIQEVAGRMPVAYRQLQIHFSKFGVHDFDFSFYNKTGHAGLETQVWGNTFCNSLMQVMRWCAPLHNHTLQLFAKHNYESIPIVCELAMMFDMLHKAEGRPCRASNFMATLAAHPSPKAQALLASGLGLREQITGLFDFLMEQYIVEEESVSSEPSLHTVVGLDVTCRMYGSCGHRADTVERQMVLEAAYADLKGLNAALSRTTDMSQWCPKCNKQHAMAVVRQVTSASDVIFVSVQEAAAQPMRSPAEQFSLGTRADRRSFKVEDSNEPQYKLAGYIAEMIDRRDRHAVAFVKTTDNSWFLFNDFLVRPVEERIAKDFSPSYKKPLMLVYTRTDLPKAPIGEFDYEGWKQNMDLRRLLEQPTRPNMLQLTPEEIRPGATVALDAEFVLLSKEIAELHSDGTKSLIRPQILSLARVSVVDGNSVPPKPFIDDIVATTGPVLDYLTKFSGIEPGDLDPNTSPYPLVTRQTAIVRLWLLVNLGFRFVGHALVNDFRTINIQVPRNQVIDTVELFQDKGLIGPRKLSLKFLMWVLFDDQIQSGNHDSIEDAQAALKLYKFYESIKDEPGKLQEVLQNVYDRGQITGFRVPETVQ</sequence>